<proteinExistence type="predicted"/>
<organism evidence="1 2">
    <name type="scientific">Mycena maculata</name>
    <dbReference type="NCBI Taxonomy" id="230809"/>
    <lineage>
        <taxon>Eukaryota</taxon>
        <taxon>Fungi</taxon>
        <taxon>Dikarya</taxon>
        <taxon>Basidiomycota</taxon>
        <taxon>Agaricomycotina</taxon>
        <taxon>Agaricomycetes</taxon>
        <taxon>Agaricomycetidae</taxon>
        <taxon>Agaricales</taxon>
        <taxon>Marasmiineae</taxon>
        <taxon>Mycenaceae</taxon>
        <taxon>Mycena</taxon>
    </lineage>
</organism>
<evidence type="ECO:0008006" key="3">
    <source>
        <dbReference type="Google" id="ProtNLM"/>
    </source>
</evidence>
<name>A0AAD7JZ94_9AGAR</name>
<accession>A0AAD7JZ94</accession>
<dbReference type="EMBL" id="JARJLG010000017">
    <property type="protein sequence ID" value="KAJ7773640.1"/>
    <property type="molecule type" value="Genomic_DNA"/>
</dbReference>
<sequence length="515" mass="57730">MAVGAAVARLPFEIWLHIKELVDPAESSSFYSVNRAWFEIVMNSRYRVLDLTHLDEGVLSRLPLVKDPGISKRVRHLSISGLALQNSLLSSITGQRVKFPMDRHALSILNRRIRALDVTTVLNPKVRLISDVLSMLNVSEYSVKWDFREGIQSGEVIHAVLQAAVLDVTWPTFGTTLRKLFVSTRPERFHPVLSSDVRLAQLEEFHLEILHTSNSAQCHGIQDAFPEYVSSFFARVNPRLETLSIQSSSNLDLACLFHQLPSFKNLHRLCLHIFLDSGVLSDASGLDSFFAESALKLRQLTLFLYHDAMSSVARVLPSLAMVRARIPCLETLEVNFGMPHQGLTPPLLHELHVLFNGARNTLHTVVLEGIALSHADLATATAVLADRDALGRLTLSVLTLTTRHIDTLAKNAPRIRALGLIFTHLSLFPDGPPEPESECRESFMAEMRVRTYPDWELQDISIWHHARSVDSSRWDLVSLFPACVPTVTNFFGHPLPKRAQNRPVPRMLDALVVSV</sequence>
<dbReference type="AlphaFoldDB" id="A0AAD7JZ94"/>
<dbReference type="SUPFAM" id="SSF52047">
    <property type="entry name" value="RNI-like"/>
    <property type="match status" value="1"/>
</dbReference>
<dbReference type="InterPro" id="IPR032675">
    <property type="entry name" value="LRR_dom_sf"/>
</dbReference>
<evidence type="ECO:0000313" key="1">
    <source>
        <dbReference type="EMBL" id="KAJ7773640.1"/>
    </source>
</evidence>
<comment type="caution">
    <text evidence="1">The sequence shown here is derived from an EMBL/GenBank/DDBJ whole genome shotgun (WGS) entry which is preliminary data.</text>
</comment>
<protein>
    <recommendedName>
        <fullName evidence="3">F-box domain-containing protein</fullName>
    </recommendedName>
</protein>
<evidence type="ECO:0000313" key="2">
    <source>
        <dbReference type="Proteomes" id="UP001215280"/>
    </source>
</evidence>
<gene>
    <name evidence="1" type="ORF">DFH07DRAFT_801336</name>
</gene>
<dbReference type="Proteomes" id="UP001215280">
    <property type="component" value="Unassembled WGS sequence"/>
</dbReference>
<dbReference type="Gene3D" id="3.80.10.10">
    <property type="entry name" value="Ribonuclease Inhibitor"/>
    <property type="match status" value="1"/>
</dbReference>
<reference evidence="1" key="1">
    <citation type="submission" date="2023-03" db="EMBL/GenBank/DDBJ databases">
        <title>Massive genome expansion in bonnet fungi (Mycena s.s.) driven by repeated elements and novel gene families across ecological guilds.</title>
        <authorList>
            <consortium name="Lawrence Berkeley National Laboratory"/>
            <person name="Harder C.B."/>
            <person name="Miyauchi S."/>
            <person name="Viragh M."/>
            <person name="Kuo A."/>
            <person name="Thoen E."/>
            <person name="Andreopoulos B."/>
            <person name="Lu D."/>
            <person name="Skrede I."/>
            <person name="Drula E."/>
            <person name="Henrissat B."/>
            <person name="Morin E."/>
            <person name="Kohler A."/>
            <person name="Barry K."/>
            <person name="LaButti K."/>
            <person name="Morin E."/>
            <person name="Salamov A."/>
            <person name="Lipzen A."/>
            <person name="Mereny Z."/>
            <person name="Hegedus B."/>
            <person name="Baldrian P."/>
            <person name="Stursova M."/>
            <person name="Weitz H."/>
            <person name="Taylor A."/>
            <person name="Grigoriev I.V."/>
            <person name="Nagy L.G."/>
            <person name="Martin F."/>
            <person name="Kauserud H."/>
        </authorList>
    </citation>
    <scope>NUCLEOTIDE SEQUENCE</scope>
    <source>
        <strain evidence="1">CBHHK188m</strain>
    </source>
</reference>
<keyword evidence="2" id="KW-1185">Reference proteome</keyword>